<dbReference type="eggNOG" id="COG1718">
    <property type="taxonomic scope" value="Bacteria"/>
</dbReference>
<sequence length="260" mass="29934">MTVSDSTAFYQHALQQCLLVQTSLMQNHTLENGEKVWVRQAGTRNSAWRYHLLKIAQQISGIHMLQPVPNLGGIPSLQTEAARLQALSTAGVQVPVILAQQPNALMISHIGEHNLENEWKQHKHQPEILLQRWQLGLNAIADVHKRKQYLSETFARNMIYVNQHSIGFIDFEDDPLSVMPLPHCHARDWLCYLHSGARLMQEYSVANQAKALWESMLHHQPHEVHTIVINSLRKIRWMRYFTARIYGKDTLKLAAMARYA</sequence>
<reference evidence="1 2" key="1">
    <citation type="submission" date="2014-03" db="EMBL/GenBank/DDBJ databases">
        <title>The genomes of two eusocial bee gut symbionts.</title>
        <authorList>
            <person name="Kwong W.K."/>
            <person name="Engel P."/>
            <person name="Koch H."/>
            <person name="Moran N.A."/>
        </authorList>
    </citation>
    <scope>NUCLEOTIDE SEQUENCE [LARGE SCALE GENOMIC DNA]</scope>
    <source>
        <strain evidence="2">wkB29</strain>
    </source>
</reference>
<dbReference type="AlphaFoldDB" id="A0A066T9H4"/>
<proteinExistence type="predicted"/>
<gene>
    <name evidence="1" type="ORF">SALWKB29_1727</name>
</gene>
<accession>A0A066T9H4</accession>
<dbReference type="Proteomes" id="UP000027170">
    <property type="component" value="Unassembled WGS sequence"/>
</dbReference>
<name>A0A066T9H4_9NEIS</name>
<evidence type="ECO:0008006" key="3">
    <source>
        <dbReference type="Google" id="ProtNLM"/>
    </source>
</evidence>
<dbReference type="OrthoDB" id="8028712at2"/>
<comment type="caution">
    <text evidence="1">The sequence shown here is derived from an EMBL/GenBank/DDBJ whole genome shotgun (WGS) entry which is preliminary data.</text>
</comment>
<protein>
    <recommendedName>
        <fullName evidence="3">Serine/threonine protein kinase</fullName>
    </recommendedName>
</protein>
<keyword evidence="2" id="KW-1185">Reference proteome</keyword>
<dbReference type="RefSeq" id="WP_051608265.1">
    <property type="nucleotide sequence ID" value="NZ_JFZV01000009.1"/>
</dbReference>
<evidence type="ECO:0000313" key="2">
    <source>
        <dbReference type="Proteomes" id="UP000027170"/>
    </source>
</evidence>
<evidence type="ECO:0000313" key="1">
    <source>
        <dbReference type="EMBL" id="KDN14237.1"/>
    </source>
</evidence>
<organism evidence="1 2">
    <name type="scientific">Snodgrassella communis</name>
    <dbReference type="NCBI Taxonomy" id="2946699"/>
    <lineage>
        <taxon>Bacteria</taxon>
        <taxon>Pseudomonadati</taxon>
        <taxon>Pseudomonadota</taxon>
        <taxon>Betaproteobacteria</taxon>
        <taxon>Neisseriales</taxon>
        <taxon>Neisseriaceae</taxon>
        <taxon>Snodgrassella</taxon>
    </lineage>
</organism>
<dbReference type="EMBL" id="JFZV01000009">
    <property type="protein sequence ID" value="KDN14237.1"/>
    <property type="molecule type" value="Genomic_DNA"/>
</dbReference>